<accession>A0A3M6U1L3</accession>
<dbReference type="PROSITE" id="PS50948">
    <property type="entry name" value="PAN"/>
    <property type="match status" value="1"/>
</dbReference>
<dbReference type="Gene3D" id="3.50.4.10">
    <property type="entry name" value="Hepatocyte Growth Factor"/>
    <property type="match status" value="1"/>
</dbReference>
<organism evidence="2 3">
    <name type="scientific">Pocillopora damicornis</name>
    <name type="common">Cauliflower coral</name>
    <name type="synonym">Millepora damicornis</name>
    <dbReference type="NCBI Taxonomy" id="46731"/>
    <lineage>
        <taxon>Eukaryota</taxon>
        <taxon>Metazoa</taxon>
        <taxon>Cnidaria</taxon>
        <taxon>Anthozoa</taxon>
        <taxon>Hexacorallia</taxon>
        <taxon>Scleractinia</taxon>
        <taxon>Astrocoeniina</taxon>
        <taxon>Pocilloporidae</taxon>
        <taxon>Pocillopora</taxon>
    </lineage>
</organism>
<gene>
    <name evidence="2" type="ORF">pdam_00018757</name>
</gene>
<evidence type="ECO:0000313" key="3">
    <source>
        <dbReference type="Proteomes" id="UP000275408"/>
    </source>
</evidence>
<dbReference type="SUPFAM" id="SSF57414">
    <property type="entry name" value="Hairpin loop containing domain-like"/>
    <property type="match status" value="1"/>
</dbReference>
<sequence>MKKLEIAIIYTAIILSVVGENLSFGSHLRIQREVRERSALFQKVKEDEVLEGHVIAKFLVPSELDCLHRCVLSDNCVSFNYQRLSFKSTRRTCELNDVTLLSSGETLVRRNGYSYKEPIELPYDGDKHRTTSKENRQLELTSSAEGNLQLAVAS</sequence>
<protein>
    <recommendedName>
        <fullName evidence="1">Apple domain-containing protein</fullName>
    </recommendedName>
</protein>
<keyword evidence="3" id="KW-1185">Reference proteome</keyword>
<name>A0A3M6U1L3_POCDA</name>
<proteinExistence type="predicted"/>
<comment type="caution">
    <text evidence="2">The sequence shown here is derived from an EMBL/GenBank/DDBJ whole genome shotgun (WGS) entry which is preliminary data.</text>
</comment>
<dbReference type="SMART" id="SM00473">
    <property type="entry name" value="PAN_AP"/>
    <property type="match status" value="1"/>
</dbReference>
<reference evidence="2 3" key="1">
    <citation type="journal article" date="2018" name="Sci. Rep.">
        <title>Comparative analysis of the Pocillopora damicornis genome highlights role of immune system in coral evolution.</title>
        <authorList>
            <person name="Cunning R."/>
            <person name="Bay R.A."/>
            <person name="Gillette P."/>
            <person name="Baker A.C."/>
            <person name="Traylor-Knowles N."/>
        </authorList>
    </citation>
    <scope>NUCLEOTIDE SEQUENCE [LARGE SCALE GENOMIC DNA]</scope>
    <source>
        <strain evidence="2">RSMAS</strain>
        <tissue evidence="2">Whole animal</tissue>
    </source>
</reference>
<dbReference type="Pfam" id="PF00024">
    <property type="entry name" value="PAN_1"/>
    <property type="match status" value="1"/>
</dbReference>
<dbReference type="OrthoDB" id="2142683at2759"/>
<dbReference type="AlphaFoldDB" id="A0A3M6U1L3"/>
<evidence type="ECO:0000259" key="1">
    <source>
        <dbReference type="PROSITE" id="PS50948"/>
    </source>
</evidence>
<dbReference type="EMBL" id="RCHS01002423">
    <property type="protein sequence ID" value="RMX47388.1"/>
    <property type="molecule type" value="Genomic_DNA"/>
</dbReference>
<dbReference type="Proteomes" id="UP000275408">
    <property type="component" value="Unassembled WGS sequence"/>
</dbReference>
<dbReference type="InterPro" id="IPR003609">
    <property type="entry name" value="Pan_app"/>
</dbReference>
<evidence type="ECO:0000313" key="2">
    <source>
        <dbReference type="EMBL" id="RMX47388.1"/>
    </source>
</evidence>
<feature type="domain" description="Apple" evidence="1">
    <location>
        <begin position="34"/>
        <end position="120"/>
    </location>
</feature>